<feature type="compositionally biased region" description="Acidic residues" evidence="1">
    <location>
        <begin position="11"/>
        <end position="26"/>
    </location>
</feature>
<dbReference type="AlphaFoldDB" id="A0ABD1ZG55"/>
<sequence>MSNNAKNVDYSSDEEEEESEDEEEEEHPAAAKPKPQQQQQARVQQLDRKPQEEEEEESSEEESETDNEADRYTTMRREVPPVGSKAAQSVIPVGKRGRDADATDEEPASKKSKDTKVEKAKVPVKAASPSRSVKFDPKAQVSKSRLVNKPSEQGSRPSGVTKKRKASPPPASNGGAKQRAEASPGKSKIPFTWTNNLEIALATTLHKEKVQGRLLSGSKNDPYWSKLAKEMGMQGISVTEAQLSEKVKRMKHKWKTYKEKEGSSPWKNQHERTLFDLWEATWGTGTLSGVQPGRPGVSRGAPHEDDEEESEDEELAPPAPGSSSRGPGQPNKKEESDESEEEEEEDEEPAQDPKKGGANQEGPSQAATAFSPTSVVSPFVSKPRLEYTPILPKDRKKLKKGEETSIAEQNGAEESGEEEGQDGRTPPKVAELLNSLKKESFSILSEVRAGCLEALNSIRQQTTTVLDDVKDVNGRFGIGMRMNSCRMTPVERNFLDDFLNNSLRPGTNTANSALISELKDQWRQLRVEEMDIMEKRTQLTLKHLQLARKVLQEQDN</sequence>
<evidence type="ECO:0000256" key="1">
    <source>
        <dbReference type="SAM" id="MobiDB-lite"/>
    </source>
</evidence>
<feature type="compositionally biased region" description="Basic and acidic residues" evidence="1">
    <location>
        <begin position="68"/>
        <end position="79"/>
    </location>
</feature>
<evidence type="ECO:0008006" key="4">
    <source>
        <dbReference type="Google" id="ProtNLM"/>
    </source>
</evidence>
<feature type="region of interest" description="Disordered" evidence="1">
    <location>
        <begin position="284"/>
        <end position="375"/>
    </location>
</feature>
<keyword evidence="3" id="KW-1185">Reference proteome</keyword>
<name>A0ABD1ZG55_9MARC</name>
<evidence type="ECO:0000313" key="2">
    <source>
        <dbReference type="EMBL" id="KAL2650305.1"/>
    </source>
</evidence>
<feature type="compositionally biased region" description="Acidic residues" evidence="1">
    <location>
        <begin position="52"/>
        <end position="67"/>
    </location>
</feature>
<gene>
    <name evidence="2" type="ORF">R1flu_018433</name>
</gene>
<feature type="compositionally biased region" description="Polar residues" evidence="1">
    <location>
        <begin position="1"/>
        <end position="10"/>
    </location>
</feature>
<feature type="compositionally biased region" description="Acidic residues" evidence="1">
    <location>
        <begin position="336"/>
        <end position="350"/>
    </location>
</feature>
<dbReference type="Proteomes" id="UP001605036">
    <property type="component" value="Unassembled WGS sequence"/>
</dbReference>
<feature type="region of interest" description="Disordered" evidence="1">
    <location>
        <begin position="396"/>
        <end position="427"/>
    </location>
</feature>
<organism evidence="2 3">
    <name type="scientific">Riccia fluitans</name>
    <dbReference type="NCBI Taxonomy" id="41844"/>
    <lineage>
        <taxon>Eukaryota</taxon>
        <taxon>Viridiplantae</taxon>
        <taxon>Streptophyta</taxon>
        <taxon>Embryophyta</taxon>
        <taxon>Marchantiophyta</taxon>
        <taxon>Marchantiopsida</taxon>
        <taxon>Marchantiidae</taxon>
        <taxon>Marchantiales</taxon>
        <taxon>Ricciaceae</taxon>
        <taxon>Riccia</taxon>
    </lineage>
</organism>
<feature type="compositionally biased region" description="Acidic residues" evidence="1">
    <location>
        <begin position="304"/>
        <end position="315"/>
    </location>
</feature>
<comment type="caution">
    <text evidence="2">The sequence shown here is derived from an EMBL/GenBank/DDBJ whole genome shotgun (WGS) entry which is preliminary data.</text>
</comment>
<reference evidence="2 3" key="1">
    <citation type="submission" date="2024-09" db="EMBL/GenBank/DDBJ databases">
        <title>Chromosome-scale assembly of Riccia fluitans.</title>
        <authorList>
            <person name="Paukszto L."/>
            <person name="Sawicki J."/>
            <person name="Karawczyk K."/>
            <person name="Piernik-Szablinska J."/>
            <person name="Szczecinska M."/>
            <person name="Mazdziarz M."/>
        </authorList>
    </citation>
    <scope>NUCLEOTIDE SEQUENCE [LARGE SCALE GENOMIC DNA]</scope>
    <source>
        <strain evidence="2">Rf_01</strain>
        <tissue evidence="2">Aerial parts of the thallus</tissue>
    </source>
</reference>
<protein>
    <recommendedName>
        <fullName evidence="4">Myb-like domain-containing protein</fullName>
    </recommendedName>
</protein>
<accession>A0ABD1ZG55</accession>
<evidence type="ECO:0000313" key="3">
    <source>
        <dbReference type="Proteomes" id="UP001605036"/>
    </source>
</evidence>
<feature type="compositionally biased region" description="Basic and acidic residues" evidence="1">
    <location>
        <begin position="96"/>
        <end position="121"/>
    </location>
</feature>
<proteinExistence type="predicted"/>
<feature type="compositionally biased region" description="Low complexity" evidence="1">
    <location>
        <begin position="30"/>
        <end position="41"/>
    </location>
</feature>
<feature type="compositionally biased region" description="Low complexity" evidence="1">
    <location>
        <begin position="321"/>
        <end position="330"/>
    </location>
</feature>
<feature type="region of interest" description="Disordered" evidence="1">
    <location>
        <begin position="1"/>
        <end position="190"/>
    </location>
</feature>
<dbReference type="EMBL" id="JBHFFA010000001">
    <property type="protein sequence ID" value="KAL2650305.1"/>
    <property type="molecule type" value="Genomic_DNA"/>
</dbReference>
<feature type="compositionally biased region" description="Polar residues" evidence="1">
    <location>
        <begin position="141"/>
        <end position="158"/>
    </location>
</feature>